<evidence type="ECO:0000313" key="2">
    <source>
        <dbReference type="EMBL" id="TPG36098.1"/>
    </source>
</evidence>
<sequence length="59" mass="6210">MIVLGVILIILGFLLPTLVPTFAFAHLILVVGVILLVVGVILAILGSAGRAVGGRRHYY</sequence>
<dbReference type="InterPro" id="IPR046134">
    <property type="entry name" value="DUF6131"/>
</dbReference>
<reference evidence="2 3" key="1">
    <citation type="journal article" date="2019" name="Environ. Microbiol.">
        <title>Species interactions and distinct microbial communities in high Arctic permafrost affected cryosols are associated with the CH4 and CO2 gas fluxes.</title>
        <authorList>
            <person name="Altshuler I."/>
            <person name="Hamel J."/>
            <person name="Turney S."/>
            <person name="Magnuson E."/>
            <person name="Levesque R."/>
            <person name="Greer C."/>
            <person name="Whyte L.G."/>
        </authorList>
    </citation>
    <scope>NUCLEOTIDE SEQUENCE [LARGE SCALE GENOMIC DNA]</scope>
    <source>
        <strain evidence="2 3">S5.20</strain>
    </source>
</reference>
<dbReference type="Pfam" id="PF19626">
    <property type="entry name" value="DUF6131"/>
    <property type="match status" value="1"/>
</dbReference>
<feature type="transmembrane region" description="Helical" evidence="1">
    <location>
        <begin position="33"/>
        <end position="53"/>
    </location>
</feature>
<keyword evidence="3" id="KW-1185">Reference proteome</keyword>
<dbReference type="EMBL" id="RCZG01000002">
    <property type="protein sequence ID" value="TPG36098.1"/>
    <property type="molecule type" value="Genomic_DNA"/>
</dbReference>
<organism evidence="2 3">
    <name type="scientific">Mycolicibacterium hodleri</name>
    <dbReference type="NCBI Taxonomy" id="49897"/>
    <lineage>
        <taxon>Bacteria</taxon>
        <taxon>Bacillati</taxon>
        <taxon>Actinomycetota</taxon>
        <taxon>Actinomycetes</taxon>
        <taxon>Mycobacteriales</taxon>
        <taxon>Mycobacteriaceae</taxon>
        <taxon>Mycolicibacterium</taxon>
    </lineage>
</organism>
<accession>A0A502EEK1</accession>
<dbReference type="Proteomes" id="UP000320095">
    <property type="component" value="Unassembled WGS sequence"/>
</dbReference>
<proteinExistence type="predicted"/>
<gene>
    <name evidence="2" type="ORF">EAH80_07300</name>
</gene>
<keyword evidence="1" id="KW-1133">Transmembrane helix</keyword>
<comment type="caution">
    <text evidence="2">The sequence shown here is derived from an EMBL/GenBank/DDBJ whole genome shotgun (WGS) entry which is preliminary data.</text>
</comment>
<evidence type="ECO:0000256" key="1">
    <source>
        <dbReference type="SAM" id="Phobius"/>
    </source>
</evidence>
<dbReference type="RefSeq" id="WP_140689174.1">
    <property type="nucleotide sequence ID" value="NZ_RCZG01000002.1"/>
</dbReference>
<protein>
    <submittedName>
        <fullName evidence="2">Uncharacterized protein</fullName>
    </submittedName>
</protein>
<name>A0A502EEK1_9MYCO</name>
<keyword evidence="1" id="KW-0472">Membrane</keyword>
<keyword evidence="1" id="KW-0812">Transmembrane</keyword>
<evidence type="ECO:0000313" key="3">
    <source>
        <dbReference type="Proteomes" id="UP000320095"/>
    </source>
</evidence>
<dbReference type="AlphaFoldDB" id="A0A502EEK1"/>